<sequence length="55" mass="6339">MDEEARRYRKRKKDEKMGRENSRVGNALAKRCGTQEYCVAFVCGLKATIVGIFVR</sequence>
<dbReference type="EMBL" id="GL348720">
    <property type="protein sequence ID" value="EFH42725.1"/>
    <property type="molecule type" value="Genomic_DNA"/>
</dbReference>
<feature type="region of interest" description="Disordered" evidence="1">
    <location>
        <begin position="1"/>
        <end position="22"/>
    </location>
</feature>
<dbReference type="Gramene" id="scaffold_802849.1">
    <property type="protein sequence ID" value="scaffold_802849.1"/>
    <property type="gene ID" value="scaffold_802849.1"/>
</dbReference>
<evidence type="ECO:0000313" key="2">
    <source>
        <dbReference type="EMBL" id="EFH38922.1"/>
    </source>
</evidence>
<reference evidence="3" key="1">
    <citation type="submission" date="2009-11" db="EMBL/GenBank/DDBJ databases">
        <authorList>
            <consortium name="US DOE Joint Genome Institute (JGI-PGF)"/>
            <person name="Ottilar R."/>
            <person name="Schmutz J."/>
            <person name="Salamov A."/>
            <person name="Cheng J.F."/>
            <person name="Lucas S."/>
            <person name="Pitluck S."/>
            <person name="Gundlach H."/>
            <person name="Guo Y."/>
            <person name="Haberer G."/>
            <person name="Nasrallah J."/>
            <person name="Mayer K.F.X."/>
            <person name="van de Peer Y."/>
            <person name="Weigel D."/>
            <person name="Grigoriev I.V."/>
        </authorList>
    </citation>
    <scope>NUCLEOTIDE SEQUENCE</scope>
</reference>
<dbReference type="AlphaFoldDB" id="D7MKP9"/>
<dbReference type="Proteomes" id="UP000008694">
    <property type="component" value="Unassembled WGS sequence"/>
</dbReference>
<dbReference type="OrthoDB" id="1061735at2759"/>
<keyword evidence="4" id="KW-1185">Reference proteome</keyword>
<dbReference type="HOGENOM" id="CLU_212912_0_0_1"/>
<proteinExistence type="predicted"/>
<accession>D7MKP9</accession>
<protein>
    <submittedName>
        <fullName evidence="3">Expressed protein</fullName>
    </submittedName>
    <submittedName>
        <fullName evidence="2">Predicted protein</fullName>
    </submittedName>
</protein>
<evidence type="ECO:0000313" key="4">
    <source>
        <dbReference type="Proteomes" id="UP000008694"/>
    </source>
</evidence>
<evidence type="ECO:0000256" key="1">
    <source>
        <dbReference type="SAM" id="MobiDB-lite"/>
    </source>
</evidence>
<dbReference type="EMBL" id="GL348899">
    <property type="protein sequence ID" value="EFH38922.1"/>
    <property type="molecule type" value="Genomic_DNA"/>
</dbReference>
<evidence type="ECO:0000313" key="3">
    <source>
        <dbReference type="EMBL" id="EFH42725.1"/>
    </source>
</evidence>
<gene>
    <name evidence="3" type="ORF">ARALYDRAFT_919449</name>
    <name evidence="2" type="ORF">ARALYDRAFT_920410</name>
</gene>
<name>D7MKP9_ARALL</name>
<dbReference type="Gramene" id="scaffold_25500001.1">
    <property type="protein sequence ID" value="scaffold_25500001.1"/>
    <property type="gene ID" value="scaffold_25500001.1"/>
</dbReference>
<dbReference type="KEGG" id="aly:9298741"/>
<reference evidence="4" key="3">
    <citation type="journal article" date="2011" name="Nat. Genet.">
        <title>The Arabidopsis lyrata genome sequence and the basis of rapid genome size change.</title>
        <authorList>
            <person name="Hu T.T."/>
            <person name="Pattyn P."/>
            <person name="Bakker E.G."/>
            <person name="Cao J."/>
            <person name="Cheng J.-F."/>
            <person name="Clark R.M."/>
            <person name="Fahlgren N."/>
            <person name="Fawcett J.A."/>
            <person name="Grimwood J."/>
            <person name="Gundlach H."/>
            <person name="Haberer G."/>
            <person name="Hollister J.D."/>
            <person name="Ossowski S."/>
            <person name="Ottilar R.P."/>
            <person name="Salamov A.A."/>
            <person name="Schneeberger K."/>
            <person name="Spannagl M."/>
            <person name="Wang X."/>
            <person name="Yang L."/>
            <person name="Nasrallah M.E."/>
            <person name="Bergelson J."/>
            <person name="Carrington J.C."/>
            <person name="Gaut B.S."/>
            <person name="Schmutz J."/>
            <person name="Mayer K.F.X."/>
            <person name="Van de Peer Y."/>
            <person name="Grigoriev I.V."/>
            <person name="Nordborg M."/>
            <person name="Weigel D."/>
            <person name="Guo Y.-L."/>
        </authorList>
    </citation>
    <scope>NUCLEOTIDE SEQUENCE [LARGE SCALE GENOMIC DNA]</scope>
    <source>
        <strain evidence="4">cv. MN47</strain>
    </source>
</reference>
<organism evidence="4">
    <name type="scientific">Arabidopsis lyrata subsp. lyrata</name>
    <name type="common">Lyre-leaved rock-cress</name>
    <dbReference type="NCBI Taxonomy" id="81972"/>
    <lineage>
        <taxon>Eukaryota</taxon>
        <taxon>Viridiplantae</taxon>
        <taxon>Streptophyta</taxon>
        <taxon>Embryophyta</taxon>
        <taxon>Tracheophyta</taxon>
        <taxon>Spermatophyta</taxon>
        <taxon>Magnoliopsida</taxon>
        <taxon>eudicotyledons</taxon>
        <taxon>Gunneridae</taxon>
        <taxon>Pentapetalae</taxon>
        <taxon>rosids</taxon>
        <taxon>malvids</taxon>
        <taxon>Brassicales</taxon>
        <taxon>Brassicaceae</taxon>
        <taxon>Camelineae</taxon>
        <taxon>Arabidopsis</taxon>
    </lineage>
</organism>
<reference evidence="3" key="2">
    <citation type="submission" date="2010-06" db="EMBL/GenBank/DDBJ databases">
        <title>The basis of rapid genome size change in Arabidopsis.</title>
        <authorList>
            <person name="Bakker E."/>
            <person name="Bergelson J."/>
            <person name="Cheng J.F."/>
            <person name="Clark R.M."/>
            <person name="Fawcett J."/>
            <person name="Gaut B."/>
            <person name="Grigoriev I."/>
            <person name="Gundlach H."/>
            <person name="Guo Y."/>
            <person name="Haberer G."/>
            <person name="Hollister J."/>
            <person name="Hu T.T."/>
            <person name="Mayer K.F.X."/>
            <person name="Nasrallah J."/>
            <person name="Nordborg M."/>
            <person name="Otillar R."/>
            <person name="Pattyn P."/>
            <person name="Schmutz J."/>
            <person name="Spannagl M."/>
            <person name="van de Peer Y."/>
            <person name="Wang X."/>
            <person name="Weigel D."/>
            <person name="Yang L."/>
        </authorList>
    </citation>
    <scope>NUCLEOTIDE SEQUENCE</scope>
</reference>